<dbReference type="VEuPathDB" id="FungiDB:PLEOSDRAFT_166542"/>
<dbReference type="InParanoid" id="A0A067NTD3"/>
<accession>A0A067NTD3</accession>
<dbReference type="EMBL" id="KL198006">
    <property type="protein sequence ID" value="KDQ31313.1"/>
    <property type="molecule type" value="Genomic_DNA"/>
</dbReference>
<protein>
    <submittedName>
        <fullName evidence="1">Uncharacterized protein</fullName>
    </submittedName>
</protein>
<evidence type="ECO:0000313" key="1">
    <source>
        <dbReference type="EMBL" id="KDQ31313.1"/>
    </source>
</evidence>
<dbReference type="Proteomes" id="UP000027073">
    <property type="component" value="Unassembled WGS sequence"/>
</dbReference>
<dbReference type="HOGENOM" id="CLU_1723143_0_0_1"/>
<dbReference type="AlphaFoldDB" id="A0A067NTD3"/>
<proteinExistence type="predicted"/>
<name>A0A067NTD3_PLEO1</name>
<organism evidence="1 2">
    <name type="scientific">Pleurotus ostreatus (strain PC15)</name>
    <name type="common">Oyster mushroom</name>
    <dbReference type="NCBI Taxonomy" id="1137138"/>
    <lineage>
        <taxon>Eukaryota</taxon>
        <taxon>Fungi</taxon>
        <taxon>Dikarya</taxon>
        <taxon>Basidiomycota</taxon>
        <taxon>Agaricomycotina</taxon>
        <taxon>Agaricomycetes</taxon>
        <taxon>Agaricomycetidae</taxon>
        <taxon>Agaricales</taxon>
        <taxon>Pleurotineae</taxon>
        <taxon>Pleurotaceae</taxon>
        <taxon>Pleurotus</taxon>
    </lineage>
</organism>
<dbReference type="STRING" id="1137138.A0A067NTD3"/>
<evidence type="ECO:0000313" key="2">
    <source>
        <dbReference type="Proteomes" id="UP000027073"/>
    </source>
</evidence>
<gene>
    <name evidence="1" type="ORF">PLEOSDRAFT_166542</name>
</gene>
<reference evidence="2" key="1">
    <citation type="journal article" date="2014" name="Proc. Natl. Acad. Sci. U.S.A.">
        <title>Extensive sampling of basidiomycete genomes demonstrates inadequacy of the white-rot/brown-rot paradigm for wood decay fungi.</title>
        <authorList>
            <person name="Riley R."/>
            <person name="Salamov A.A."/>
            <person name="Brown D.W."/>
            <person name="Nagy L.G."/>
            <person name="Floudas D."/>
            <person name="Held B.W."/>
            <person name="Levasseur A."/>
            <person name="Lombard V."/>
            <person name="Morin E."/>
            <person name="Otillar R."/>
            <person name="Lindquist E.A."/>
            <person name="Sun H."/>
            <person name="LaButti K.M."/>
            <person name="Schmutz J."/>
            <person name="Jabbour D."/>
            <person name="Luo H."/>
            <person name="Baker S.E."/>
            <person name="Pisabarro A.G."/>
            <person name="Walton J.D."/>
            <person name="Blanchette R.A."/>
            <person name="Henrissat B."/>
            <person name="Martin F."/>
            <person name="Cullen D."/>
            <person name="Hibbett D.S."/>
            <person name="Grigoriev I.V."/>
        </authorList>
    </citation>
    <scope>NUCLEOTIDE SEQUENCE [LARGE SCALE GENOMIC DNA]</scope>
    <source>
        <strain evidence="2">PC15</strain>
    </source>
</reference>
<sequence>MDALSKGSTENYTFQDFIKMTQTLIADVDANTPASLDDVEPQDYLAFWVNQSRSTEHDRILLHAHGLQGSRTQKAEEYYTGSPEDDEKRVYFLTLALALEALWGREAPVKETLPVVEKAKKSIPKMIKFWEHSAMSKRRHAPITLMLQFESK</sequence>
<dbReference type="OrthoDB" id="2423701at2759"/>